<protein>
    <submittedName>
        <fullName evidence="2">Uncharacterized protein</fullName>
    </submittedName>
</protein>
<dbReference type="EMBL" id="BAAASX010000002">
    <property type="protein sequence ID" value="GAA2329670.1"/>
    <property type="molecule type" value="Genomic_DNA"/>
</dbReference>
<dbReference type="Proteomes" id="UP001501584">
    <property type="component" value="Unassembled WGS sequence"/>
</dbReference>
<feature type="region of interest" description="Disordered" evidence="1">
    <location>
        <begin position="1"/>
        <end position="20"/>
    </location>
</feature>
<evidence type="ECO:0000313" key="3">
    <source>
        <dbReference type="Proteomes" id="UP001501584"/>
    </source>
</evidence>
<sequence>MHSATETVIAPPATGSASYGSGEYARNIAAMNSASGPEPITVKKVYVRRRRRPRVEDSTSGGTPRFNHPGPE</sequence>
<feature type="region of interest" description="Disordered" evidence="1">
    <location>
        <begin position="33"/>
        <end position="72"/>
    </location>
</feature>
<name>A0ABN3FGL0_9ACTN</name>
<reference evidence="2 3" key="1">
    <citation type="journal article" date="2019" name="Int. J. Syst. Evol. Microbiol.">
        <title>The Global Catalogue of Microorganisms (GCM) 10K type strain sequencing project: providing services to taxonomists for standard genome sequencing and annotation.</title>
        <authorList>
            <consortium name="The Broad Institute Genomics Platform"/>
            <consortium name="The Broad Institute Genome Sequencing Center for Infectious Disease"/>
            <person name="Wu L."/>
            <person name="Ma J."/>
        </authorList>
    </citation>
    <scope>NUCLEOTIDE SEQUENCE [LARGE SCALE GENOMIC DNA]</scope>
    <source>
        <strain evidence="2 3">JCM 6238</strain>
    </source>
</reference>
<keyword evidence="3" id="KW-1185">Reference proteome</keyword>
<comment type="caution">
    <text evidence="2">The sequence shown here is derived from an EMBL/GenBank/DDBJ whole genome shotgun (WGS) entry which is preliminary data.</text>
</comment>
<evidence type="ECO:0000313" key="2">
    <source>
        <dbReference type="EMBL" id="GAA2329670.1"/>
    </source>
</evidence>
<proteinExistence type="predicted"/>
<accession>A0ABN3FGL0</accession>
<gene>
    <name evidence="2" type="ORF">GCM10010403_21530</name>
</gene>
<organism evidence="2 3">
    <name type="scientific">Glycomyces rutgersensis</name>
    <dbReference type="NCBI Taxonomy" id="58115"/>
    <lineage>
        <taxon>Bacteria</taxon>
        <taxon>Bacillati</taxon>
        <taxon>Actinomycetota</taxon>
        <taxon>Actinomycetes</taxon>
        <taxon>Glycomycetales</taxon>
        <taxon>Glycomycetaceae</taxon>
        <taxon>Glycomyces</taxon>
    </lineage>
</organism>
<evidence type="ECO:0000256" key="1">
    <source>
        <dbReference type="SAM" id="MobiDB-lite"/>
    </source>
</evidence>